<accession>A0A5N4A770</accession>
<organism evidence="2 3">
    <name type="scientific">Photinus pyralis</name>
    <name type="common">Common eastern firefly</name>
    <name type="synonym">Lampyris pyralis</name>
    <dbReference type="NCBI Taxonomy" id="7054"/>
    <lineage>
        <taxon>Eukaryota</taxon>
        <taxon>Metazoa</taxon>
        <taxon>Ecdysozoa</taxon>
        <taxon>Arthropoda</taxon>
        <taxon>Hexapoda</taxon>
        <taxon>Insecta</taxon>
        <taxon>Pterygota</taxon>
        <taxon>Neoptera</taxon>
        <taxon>Endopterygota</taxon>
        <taxon>Coleoptera</taxon>
        <taxon>Polyphaga</taxon>
        <taxon>Elateriformia</taxon>
        <taxon>Elateroidea</taxon>
        <taxon>Lampyridae</taxon>
        <taxon>Lampyrinae</taxon>
        <taxon>Photinus</taxon>
    </lineage>
</organism>
<sequence>MRAIIVFFALIVIANAAINMTDIVNIYKGQRKMMQAFRKRQFLTALITYIDMRYKYDPTKNLSPTQLLALFLKQILIDSRKVLERVSSLRNTLKSTQSSV</sequence>
<keyword evidence="1" id="KW-0732">Signal</keyword>
<feature type="signal peptide" evidence="1">
    <location>
        <begin position="1"/>
        <end position="16"/>
    </location>
</feature>
<dbReference type="EMBL" id="VVIM01000009">
    <property type="protein sequence ID" value="KAB0793176.1"/>
    <property type="molecule type" value="Genomic_DNA"/>
</dbReference>
<gene>
    <name evidence="2" type="ORF">PPYR_12796</name>
</gene>
<reference evidence="2 3" key="1">
    <citation type="journal article" date="2018" name="Elife">
        <title>Firefly genomes illuminate parallel origins of bioluminescence in beetles.</title>
        <authorList>
            <person name="Fallon T.R."/>
            <person name="Lower S.E."/>
            <person name="Chang C.H."/>
            <person name="Bessho-Uehara M."/>
            <person name="Martin G.J."/>
            <person name="Bewick A.J."/>
            <person name="Behringer M."/>
            <person name="Debat H.J."/>
            <person name="Wong I."/>
            <person name="Day J.C."/>
            <person name="Suvorov A."/>
            <person name="Silva C.J."/>
            <person name="Stanger-Hall K.F."/>
            <person name="Hall D.W."/>
            <person name="Schmitz R.J."/>
            <person name="Nelson D.R."/>
            <person name="Lewis S.M."/>
            <person name="Shigenobu S."/>
            <person name="Bybee S.M."/>
            <person name="Larracuente A.M."/>
            <person name="Oba Y."/>
            <person name="Weng J.K."/>
        </authorList>
    </citation>
    <scope>NUCLEOTIDE SEQUENCE [LARGE SCALE GENOMIC DNA]</scope>
    <source>
        <strain evidence="2">1611_PpyrPB1</strain>
        <tissue evidence="2">Whole body</tissue>
    </source>
</reference>
<evidence type="ECO:0000256" key="1">
    <source>
        <dbReference type="SAM" id="SignalP"/>
    </source>
</evidence>
<dbReference type="AlphaFoldDB" id="A0A5N4A770"/>
<dbReference type="InParanoid" id="A0A5N4A770"/>
<evidence type="ECO:0000313" key="3">
    <source>
        <dbReference type="Proteomes" id="UP000327044"/>
    </source>
</evidence>
<comment type="caution">
    <text evidence="2">The sequence shown here is derived from an EMBL/GenBank/DDBJ whole genome shotgun (WGS) entry which is preliminary data.</text>
</comment>
<protein>
    <submittedName>
        <fullName evidence="2">Uncharacterized protein</fullName>
    </submittedName>
</protein>
<evidence type="ECO:0000313" key="2">
    <source>
        <dbReference type="EMBL" id="KAB0793176.1"/>
    </source>
</evidence>
<keyword evidence="3" id="KW-1185">Reference proteome</keyword>
<proteinExistence type="predicted"/>
<dbReference type="Proteomes" id="UP000327044">
    <property type="component" value="Unassembled WGS sequence"/>
</dbReference>
<name>A0A5N4A770_PHOPY</name>
<feature type="chain" id="PRO_5024315844" evidence="1">
    <location>
        <begin position="17"/>
        <end position="100"/>
    </location>
</feature>